<dbReference type="GO" id="GO:0004175">
    <property type="term" value="F:endopeptidase activity"/>
    <property type="evidence" value="ECO:0007669"/>
    <property type="project" value="TreeGrafter"/>
</dbReference>
<dbReference type="PROSITE" id="PS50106">
    <property type="entry name" value="PDZ"/>
    <property type="match status" value="1"/>
</dbReference>
<dbReference type="GO" id="GO:0006508">
    <property type="term" value="P:proteolysis"/>
    <property type="evidence" value="ECO:0007669"/>
    <property type="project" value="UniProtKB-KW"/>
</dbReference>
<dbReference type="CDD" id="cd06782">
    <property type="entry name" value="cpPDZ_CPP-like"/>
    <property type="match status" value="1"/>
</dbReference>
<dbReference type="Proteomes" id="UP000507962">
    <property type="component" value="Unassembled WGS sequence"/>
</dbReference>
<keyword evidence="10" id="KW-1185">Reference proteome</keyword>
<dbReference type="GO" id="GO:0007165">
    <property type="term" value="P:signal transduction"/>
    <property type="evidence" value="ECO:0007669"/>
    <property type="project" value="TreeGrafter"/>
</dbReference>
<dbReference type="InterPro" id="IPR001478">
    <property type="entry name" value="PDZ"/>
</dbReference>
<evidence type="ECO:0000256" key="2">
    <source>
        <dbReference type="ARBA" id="ARBA00022670"/>
    </source>
</evidence>
<dbReference type="Gene3D" id="2.30.42.10">
    <property type="match status" value="1"/>
</dbReference>
<keyword evidence="7" id="KW-0732">Signal</keyword>
<dbReference type="SMART" id="SM00245">
    <property type="entry name" value="TSPc"/>
    <property type="match status" value="1"/>
</dbReference>
<reference evidence="9 10" key="1">
    <citation type="submission" date="2019-03" db="EMBL/GenBank/DDBJ databases">
        <authorList>
            <person name="Nijsse B."/>
        </authorList>
    </citation>
    <scope>NUCLEOTIDE SEQUENCE [LARGE SCALE GENOMIC DNA]</scope>
    <source>
        <strain evidence="9">Desulfoluna butyratoxydans MSL71</strain>
    </source>
</reference>
<dbReference type="Pfam" id="PF17804">
    <property type="entry name" value="TSP_NTD"/>
    <property type="match status" value="1"/>
</dbReference>
<proteinExistence type="inferred from homology"/>
<comment type="similarity">
    <text evidence="1 5">Belongs to the peptidase S41A family.</text>
</comment>
<dbReference type="PANTHER" id="PTHR32060:SF22">
    <property type="entry name" value="CARBOXYL-TERMINAL-PROCESSING PEPTIDASE 3, CHLOROPLASTIC"/>
    <property type="match status" value="1"/>
</dbReference>
<dbReference type="SUPFAM" id="SSF52096">
    <property type="entry name" value="ClpP/crotonase"/>
    <property type="match status" value="1"/>
</dbReference>
<dbReference type="RefSeq" id="WP_180141444.1">
    <property type="nucleotide sequence ID" value="NZ_CAADHO010000005.1"/>
</dbReference>
<evidence type="ECO:0000313" key="10">
    <source>
        <dbReference type="Proteomes" id="UP000507962"/>
    </source>
</evidence>
<dbReference type="GO" id="GO:0030288">
    <property type="term" value="C:outer membrane-bounded periplasmic space"/>
    <property type="evidence" value="ECO:0007669"/>
    <property type="project" value="TreeGrafter"/>
</dbReference>
<dbReference type="Pfam" id="PF00595">
    <property type="entry name" value="PDZ"/>
    <property type="match status" value="1"/>
</dbReference>
<evidence type="ECO:0000256" key="1">
    <source>
        <dbReference type="ARBA" id="ARBA00009179"/>
    </source>
</evidence>
<dbReference type="FunFam" id="3.90.226.10:FF:000090">
    <property type="entry name" value="Tail-specific protease"/>
    <property type="match status" value="1"/>
</dbReference>
<feature type="domain" description="PDZ" evidence="8">
    <location>
        <begin position="246"/>
        <end position="322"/>
    </location>
</feature>
<name>A0A4U8YNI2_9BACT</name>
<evidence type="ECO:0000256" key="5">
    <source>
        <dbReference type="RuleBase" id="RU004404"/>
    </source>
</evidence>
<feature type="region of interest" description="Disordered" evidence="6">
    <location>
        <begin position="653"/>
        <end position="686"/>
    </location>
</feature>
<feature type="compositionally biased region" description="Basic and acidic residues" evidence="6">
    <location>
        <begin position="653"/>
        <end position="671"/>
    </location>
</feature>
<organism evidence="9 10">
    <name type="scientific">Desulfoluna butyratoxydans</name>
    <dbReference type="NCBI Taxonomy" id="231438"/>
    <lineage>
        <taxon>Bacteria</taxon>
        <taxon>Pseudomonadati</taxon>
        <taxon>Thermodesulfobacteriota</taxon>
        <taxon>Desulfobacteria</taxon>
        <taxon>Desulfobacterales</taxon>
        <taxon>Desulfolunaceae</taxon>
        <taxon>Desulfoluna</taxon>
    </lineage>
</organism>
<dbReference type="Pfam" id="PF03572">
    <property type="entry name" value="Peptidase_S41"/>
    <property type="match status" value="1"/>
</dbReference>
<keyword evidence="3 5" id="KW-0378">Hydrolase</keyword>
<feature type="compositionally biased region" description="Acidic residues" evidence="6">
    <location>
        <begin position="672"/>
        <end position="686"/>
    </location>
</feature>
<keyword evidence="4 5" id="KW-0720">Serine protease</keyword>
<evidence type="ECO:0000259" key="8">
    <source>
        <dbReference type="PROSITE" id="PS50106"/>
    </source>
</evidence>
<evidence type="ECO:0000256" key="7">
    <source>
        <dbReference type="SAM" id="SignalP"/>
    </source>
</evidence>
<dbReference type="NCBIfam" id="TIGR00225">
    <property type="entry name" value="prc"/>
    <property type="match status" value="1"/>
</dbReference>
<evidence type="ECO:0000313" key="9">
    <source>
        <dbReference type="EMBL" id="VFQ45174.1"/>
    </source>
</evidence>
<dbReference type="SMART" id="SM00228">
    <property type="entry name" value="PDZ"/>
    <property type="match status" value="1"/>
</dbReference>
<keyword evidence="2 5" id="KW-0645">Protease</keyword>
<dbReference type="InterPro" id="IPR020992">
    <property type="entry name" value="Tail_Prtase_C"/>
</dbReference>
<dbReference type="SUPFAM" id="SSF50156">
    <property type="entry name" value="PDZ domain-like"/>
    <property type="match status" value="1"/>
</dbReference>
<dbReference type="Gene3D" id="3.90.226.10">
    <property type="entry name" value="2-enoyl-CoA Hydratase, Chain A, domain 1"/>
    <property type="match status" value="1"/>
</dbReference>
<dbReference type="PANTHER" id="PTHR32060">
    <property type="entry name" value="TAIL-SPECIFIC PROTEASE"/>
    <property type="match status" value="1"/>
</dbReference>
<protein>
    <submittedName>
        <fullName evidence="9">Tail specific protease</fullName>
    </submittedName>
</protein>
<dbReference type="InterPro" id="IPR029045">
    <property type="entry name" value="ClpP/crotonase-like_dom_sf"/>
</dbReference>
<evidence type="ECO:0000256" key="3">
    <source>
        <dbReference type="ARBA" id="ARBA00022801"/>
    </source>
</evidence>
<dbReference type="Pfam" id="PF11818">
    <property type="entry name" value="DUF3340"/>
    <property type="match status" value="1"/>
</dbReference>
<feature type="signal peptide" evidence="7">
    <location>
        <begin position="1"/>
        <end position="24"/>
    </location>
</feature>
<gene>
    <name evidence="9" type="ORF">MSL71_28310</name>
</gene>
<evidence type="ECO:0000256" key="4">
    <source>
        <dbReference type="ARBA" id="ARBA00022825"/>
    </source>
</evidence>
<dbReference type="AlphaFoldDB" id="A0A4U8YNI2"/>
<dbReference type="InterPro" id="IPR036034">
    <property type="entry name" value="PDZ_sf"/>
</dbReference>
<dbReference type="CDD" id="cd07560">
    <property type="entry name" value="Peptidase_S41_CPP"/>
    <property type="match status" value="1"/>
</dbReference>
<sequence>MKKRFLAVIPCIALSFLFATPVFSQQTKAPISPEDYYITLAPLPEFQKTCVSIIANLKRHHYQELTLNNDLSSRIFDNYIDSLDKGRAYFTAADIAEMQRYRYVLDNALAQGNLQPAFDIFNLYQHRTVERFAFMANFLESKVDTLDFTKDETLLRDREESPWPEDKKALDDLWRRRLKNELITRRLSDTGSEKTEENLLKKYTNSLNRSRQMKSSDVHRIFINTFTELYDPHTQYLPPRASEDFNIHMSLSLEGIGALLQMDNEYTKVVSLVKAGPAEKSNLLKPGDRIIGVGQENEEIVDVVGWRLDDVVQLIRGPKGTVVRLRIIPADSADSAMSKVIPITRNTVKLEDQAASSKVLDIPLEEGGTRRIGVITIPAFYADFNAHQAGAPDYKSTTRDVRRLLEKLKEENIDGLVIDLRDNGGGALTEAAALTGLFIDKGPTVLVRGRRNRVESYPDPEPGITYDGPLAVLVNRMSASASEIFAGAIKDYRRGLIVGTQTFGKGTVQSLLNLNRDSGQLKLTIAKFYRVSGASTQHRGVHPDISFPSEYNLEETGESSLPEALPWDTIRPIRYKPYHQASLTPIVLRVKERHDKRTEASAEFKYLKGYNTYVETLRQKETIALNEKTRKAEKESSEAFFLDLENELRKAQGEKPFKDYEALTASRKAENEETDDSDEKEEDDDTLLEECAYVVSDFAMMLKQEKTN</sequence>
<accession>A0A4U8YNI2</accession>
<dbReference type="GO" id="GO:0008236">
    <property type="term" value="F:serine-type peptidase activity"/>
    <property type="evidence" value="ECO:0007669"/>
    <property type="project" value="UniProtKB-KW"/>
</dbReference>
<dbReference type="EMBL" id="CAADHO010000005">
    <property type="protein sequence ID" value="VFQ45174.1"/>
    <property type="molecule type" value="Genomic_DNA"/>
</dbReference>
<dbReference type="InterPro" id="IPR005151">
    <property type="entry name" value="Tail-specific_protease"/>
</dbReference>
<dbReference type="InterPro" id="IPR004447">
    <property type="entry name" value="Peptidase_S41A"/>
</dbReference>
<evidence type="ECO:0000256" key="6">
    <source>
        <dbReference type="SAM" id="MobiDB-lite"/>
    </source>
</evidence>
<feature type="chain" id="PRO_5020266161" evidence="7">
    <location>
        <begin position="25"/>
        <end position="708"/>
    </location>
</feature>
<dbReference type="InterPro" id="IPR040573">
    <property type="entry name" value="TSP_N"/>
</dbReference>
<dbReference type="Gene3D" id="3.30.750.44">
    <property type="match status" value="1"/>
</dbReference>